<comment type="caution">
    <text evidence="1">The sequence shown here is derived from an EMBL/GenBank/DDBJ whole genome shotgun (WGS) entry which is preliminary data.</text>
</comment>
<name>A0A194AHX2_9BACT</name>
<dbReference type="STRING" id="1592317.DPF_2408"/>
<keyword evidence="2" id="KW-1185">Reference proteome</keyword>
<reference evidence="2" key="1">
    <citation type="submission" date="2016-06" db="EMBL/GenBank/DDBJ databases">
        <title>Draft genome sequence of Desulfoplanes formicivorans strain Pf12B.</title>
        <authorList>
            <person name="Watanabe M."/>
            <person name="Kojima H."/>
            <person name="Fukui M."/>
        </authorList>
    </citation>
    <scope>NUCLEOTIDE SEQUENCE [LARGE SCALE GENOMIC DNA]</scope>
    <source>
        <strain evidence="2">Pf12B</strain>
    </source>
</reference>
<dbReference type="EMBL" id="BDFE01000020">
    <property type="protein sequence ID" value="GAU09677.1"/>
    <property type="molecule type" value="Genomic_DNA"/>
</dbReference>
<proteinExistence type="predicted"/>
<organism evidence="1 2">
    <name type="scientific">Desulfoplanes formicivorans</name>
    <dbReference type="NCBI Taxonomy" id="1592317"/>
    <lineage>
        <taxon>Bacteria</taxon>
        <taxon>Pseudomonadati</taxon>
        <taxon>Thermodesulfobacteriota</taxon>
        <taxon>Desulfovibrionia</taxon>
        <taxon>Desulfovibrionales</taxon>
        <taxon>Desulfoplanaceae</taxon>
        <taxon>Desulfoplanes</taxon>
    </lineage>
</organism>
<accession>A0A194AHX2</accession>
<dbReference type="Proteomes" id="UP000095200">
    <property type="component" value="Unassembled WGS sequence"/>
</dbReference>
<dbReference type="AlphaFoldDB" id="A0A194AHX2"/>
<gene>
    <name evidence="1" type="ORF">DPF_2408</name>
</gene>
<sequence>MQLKCNALKDFSSIWKSDFLGQKGFLLPGTRSYVMGETLQVDVFVMNEHWGRVEVVPVWHNLYGVVSELTPRGIFLRLIKSDQTFDRKLASLG</sequence>
<protein>
    <submittedName>
        <fullName evidence="1">Uncharacterized protein</fullName>
    </submittedName>
</protein>
<evidence type="ECO:0000313" key="1">
    <source>
        <dbReference type="EMBL" id="GAU09677.1"/>
    </source>
</evidence>
<evidence type="ECO:0000313" key="2">
    <source>
        <dbReference type="Proteomes" id="UP000095200"/>
    </source>
</evidence>